<dbReference type="InterPro" id="IPR036390">
    <property type="entry name" value="WH_DNA-bd_sf"/>
</dbReference>
<dbReference type="SUPFAM" id="SSF46785">
    <property type="entry name" value="Winged helix' DNA-binding domain"/>
    <property type="match status" value="1"/>
</dbReference>
<evidence type="ECO:0000313" key="3">
    <source>
        <dbReference type="Proteomes" id="UP000824141"/>
    </source>
</evidence>
<comment type="caution">
    <text evidence="2">The sequence shown here is derived from an EMBL/GenBank/DDBJ whole genome shotgun (WGS) entry which is preliminary data.</text>
</comment>
<dbReference type="Pfam" id="PF06970">
    <property type="entry name" value="RepA_N"/>
    <property type="match status" value="1"/>
</dbReference>
<evidence type="ECO:0000313" key="2">
    <source>
        <dbReference type="EMBL" id="HIS78684.1"/>
    </source>
</evidence>
<accession>A0A9D1K1H1</accession>
<dbReference type="AlphaFoldDB" id="A0A9D1K1H1"/>
<reference evidence="2" key="1">
    <citation type="submission" date="2020-10" db="EMBL/GenBank/DDBJ databases">
        <authorList>
            <person name="Gilroy R."/>
        </authorList>
    </citation>
    <scope>NUCLEOTIDE SEQUENCE</scope>
    <source>
        <strain evidence="2">6086</strain>
    </source>
</reference>
<proteinExistence type="predicted"/>
<feature type="non-terminal residue" evidence="2">
    <location>
        <position position="100"/>
    </location>
</feature>
<reference evidence="2" key="2">
    <citation type="journal article" date="2021" name="PeerJ">
        <title>Extensive microbial diversity within the chicken gut microbiome revealed by metagenomics and culture.</title>
        <authorList>
            <person name="Gilroy R."/>
            <person name="Ravi A."/>
            <person name="Getino M."/>
            <person name="Pursley I."/>
            <person name="Horton D.L."/>
            <person name="Alikhan N.F."/>
            <person name="Baker D."/>
            <person name="Gharbi K."/>
            <person name="Hall N."/>
            <person name="Watson M."/>
            <person name="Adriaenssens E.M."/>
            <person name="Foster-Nyarko E."/>
            <person name="Jarju S."/>
            <person name="Secka A."/>
            <person name="Antonio M."/>
            <person name="Oren A."/>
            <person name="Chaudhuri R.R."/>
            <person name="La Ragione R."/>
            <person name="Hildebrand F."/>
            <person name="Pallen M.J."/>
        </authorList>
    </citation>
    <scope>NUCLEOTIDE SEQUENCE</scope>
    <source>
        <strain evidence="2">6086</strain>
    </source>
</reference>
<name>A0A9D1K1H1_9FIRM</name>
<evidence type="ECO:0000259" key="1">
    <source>
        <dbReference type="Pfam" id="PF06970"/>
    </source>
</evidence>
<feature type="domain" description="Replication initiator A N-terminal" evidence="1">
    <location>
        <begin position="10"/>
        <end position="76"/>
    </location>
</feature>
<dbReference type="Proteomes" id="UP000824141">
    <property type="component" value="Unassembled WGS sequence"/>
</dbReference>
<organism evidence="2 3">
    <name type="scientific">Candidatus Caccousia stercoris</name>
    <dbReference type="NCBI Taxonomy" id="2840723"/>
    <lineage>
        <taxon>Bacteria</taxon>
        <taxon>Bacillati</taxon>
        <taxon>Bacillota</taxon>
        <taxon>Clostridia</taxon>
        <taxon>Eubacteriales</taxon>
        <taxon>Oscillospiraceae</taxon>
        <taxon>Oscillospiraceae incertae sedis</taxon>
        <taxon>Candidatus Caccousia</taxon>
    </lineage>
</organism>
<dbReference type="InterPro" id="IPR010724">
    <property type="entry name" value="RepA_N"/>
</dbReference>
<protein>
    <submittedName>
        <fullName evidence="2">Replication initiator protein A</fullName>
    </submittedName>
</protein>
<sequence>MEELRKTSRLPTYLMYPRFLLDTTLNDSARLVYLLLLDRARVSMANQGWEDEKGCIFVFYPIEDLARDAHRSQTVVKKALGDLQQQGLIQRYRQGLGRAN</sequence>
<gene>
    <name evidence="2" type="ORF">IAD03_04860</name>
</gene>
<dbReference type="EMBL" id="DVJM01000097">
    <property type="protein sequence ID" value="HIS78684.1"/>
    <property type="molecule type" value="Genomic_DNA"/>
</dbReference>